<sequence>MMIVVFELVDDETLLSRDEVRSYDRENTTDTRANFMLSFQPLQPLRTRPGKYLVRLRRVDGNCIPADVWALEHVQEDESRWRRVRTTFCMPGHGSGTPGVAVAKSGVATAVVRDYQGQLWTDAMLEDSLVEDLYLSMDFGAMVQDMLKV</sequence>
<accession>A0A8H6FHW7</accession>
<dbReference type="AlphaFoldDB" id="A0A8H6FHW7"/>
<dbReference type="RefSeq" id="XP_037156448.1">
    <property type="nucleotide sequence ID" value="XM_037299112.1"/>
</dbReference>
<dbReference type="EMBL" id="JACCJB010000004">
    <property type="protein sequence ID" value="KAF6228514.1"/>
    <property type="molecule type" value="Genomic_DNA"/>
</dbReference>
<organism evidence="1 2">
    <name type="scientific">Letharia lupina</name>
    <dbReference type="NCBI Taxonomy" id="560253"/>
    <lineage>
        <taxon>Eukaryota</taxon>
        <taxon>Fungi</taxon>
        <taxon>Dikarya</taxon>
        <taxon>Ascomycota</taxon>
        <taxon>Pezizomycotina</taxon>
        <taxon>Lecanoromycetes</taxon>
        <taxon>OSLEUM clade</taxon>
        <taxon>Lecanoromycetidae</taxon>
        <taxon>Lecanorales</taxon>
        <taxon>Lecanorineae</taxon>
        <taxon>Parmeliaceae</taxon>
        <taxon>Letharia</taxon>
    </lineage>
</organism>
<evidence type="ECO:0000313" key="2">
    <source>
        <dbReference type="Proteomes" id="UP000593566"/>
    </source>
</evidence>
<reference evidence="1 2" key="1">
    <citation type="journal article" date="2020" name="Genomics">
        <title>Complete, high-quality genomes from long-read metagenomic sequencing of two wolf lichen thalli reveals enigmatic genome architecture.</title>
        <authorList>
            <person name="McKenzie S.K."/>
            <person name="Walston R.F."/>
            <person name="Allen J.L."/>
        </authorList>
    </citation>
    <scope>NUCLEOTIDE SEQUENCE [LARGE SCALE GENOMIC DNA]</scope>
    <source>
        <strain evidence="1">WasteWater1</strain>
    </source>
</reference>
<protein>
    <submittedName>
        <fullName evidence="1">Uncharacterized protein</fullName>
    </submittedName>
</protein>
<keyword evidence="2" id="KW-1185">Reference proteome</keyword>
<evidence type="ECO:0000313" key="1">
    <source>
        <dbReference type="EMBL" id="KAF6228514.1"/>
    </source>
</evidence>
<gene>
    <name evidence="1" type="ORF">HO133_008244</name>
</gene>
<dbReference type="GeneID" id="59336641"/>
<name>A0A8H6FHW7_9LECA</name>
<comment type="caution">
    <text evidence="1">The sequence shown here is derived from an EMBL/GenBank/DDBJ whole genome shotgun (WGS) entry which is preliminary data.</text>
</comment>
<proteinExistence type="predicted"/>
<dbReference type="Proteomes" id="UP000593566">
    <property type="component" value="Unassembled WGS sequence"/>
</dbReference>